<dbReference type="Pfam" id="PF01527">
    <property type="entry name" value="HTH_Tnp_1"/>
    <property type="match status" value="1"/>
</dbReference>
<sequence>MASTFSREFKSQIVELFRQGGRTFKDIAEEFDLSATTVSNWVREDANSRGKLLSEVSSKGDDKNDKAEIVALKRQLQQKEEELEILGKALAFFARRKEQ</sequence>
<dbReference type="SUPFAM" id="SSF46689">
    <property type="entry name" value="Homeodomain-like"/>
    <property type="match status" value="1"/>
</dbReference>
<dbReference type="PANTHER" id="PTHR33215:SF13">
    <property type="entry name" value="PROTEIN DISTAL ANTENNA"/>
    <property type="match status" value="1"/>
</dbReference>
<dbReference type="AlphaFoldDB" id="A0A841AXZ6"/>
<evidence type="ECO:0000256" key="1">
    <source>
        <dbReference type="SAM" id="Coils"/>
    </source>
</evidence>
<organism evidence="2 3">
    <name type="scientific">Amycolatopsis umgeniensis</name>
    <dbReference type="NCBI Taxonomy" id="336628"/>
    <lineage>
        <taxon>Bacteria</taxon>
        <taxon>Bacillati</taxon>
        <taxon>Actinomycetota</taxon>
        <taxon>Actinomycetes</taxon>
        <taxon>Pseudonocardiales</taxon>
        <taxon>Pseudonocardiaceae</taxon>
        <taxon>Amycolatopsis</taxon>
    </lineage>
</organism>
<keyword evidence="3" id="KW-1185">Reference proteome</keyword>
<dbReference type="EMBL" id="JACHMX010000001">
    <property type="protein sequence ID" value="MBB5851827.1"/>
    <property type="molecule type" value="Genomic_DNA"/>
</dbReference>
<dbReference type="RefSeq" id="WP_184893820.1">
    <property type="nucleotide sequence ID" value="NZ_JACHMX010000001.1"/>
</dbReference>
<name>A0A841AXZ6_9PSEU</name>
<reference evidence="2 3" key="1">
    <citation type="submission" date="2020-08" db="EMBL/GenBank/DDBJ databases">
        <title>Sequencing the genomes of 1000 actinobacteria strains.</title>
        <authorList>
            <person name="Klenk H.-P."/>
        </authorList>
    </citation>
    <scope>NUCLEOTIDE SEQUENCE [LARGE SCALE GENOMIC DNA]</scope>
    <source>
        <strain evidence="2 3">DSM 45272</strain>
    </source>
</reference>
<dbReference type="GO" id="GO:0006313">
    <property type="term" value="P:DNA transposition"/>
    <property type="evidence" value="ECO:0007669"/>
    <property type="project" value="InterPro"/>
</dbReference>
<evidence type="ECO:0000313" key="2">
    <source>
        <dbReference type="EMBL" id="MBB5851827.1"/>
    </source>
</evidence>
<dbReference type="GO" id="GO:0004803">
    <property type="term" value="F:transposase activity"/>
    <property type="evidence" value="ECO:0007669"/>
    <property type="project" value="InterPro"/>
</dbReference>
<proteinExistence type="predicted"/>
<dbReference type="Gene3D" id="1.10.10.60">
    <property type="entry name" value="Homeodomain-like"/>
    <property type="match status" value="1"/>
</dbReference>
<accession>A0A841AXZ6</accession>
<comment type="caution">
    <text evidence="2">The sequence shown here is derived from an EMBL/GenBank/DDBJ whole genome shotgun (WGS) entry which is preliminary data.</text>
</comment>
<keyword evidence="1" id="KW-0175">Coiled coil</keyword>
<evidence type="ECO:0000313" key="3">
    <source>
        <dbReference type="Proteomes" id="UP000580861"/>
    </source>
</evidence>
<dbReference type="InterPro" id="IPR051839">
    <property type="entry name" value="RD_transcriptional_regulator"/>
</dbReference>
<dbReference type="PANTHER" id="PTHR33215">
    <property type="entry name" value="PROTEIN DISTAL ANTENNA"/>
    <property type="match status" value="1"/>
</dbReference>
<protein>
    <submittedName>
        <fullName evidence="2">Transposase</fullName>
    </submittedName>
</protein>
<dbReference type="InterPro" id="IPR002514">
    <property type="entry name" value="Transposase_8"/>
</dbReference>
<feature type="coiled-coil region" evidence="1">
    <location>
        <begin position="62"/>
        <end position="96"/>
    </location>
</feature>
<gene>
    <name evidence="2" type="ORF">HDA45_001914</name>
</gene>
<dbReference type="InterPro" id="IPR009057">
    <property type="entry name" value="Homeodomain-like_sf"/>
</dbReference>
<dbReference type="GO" id="GO:0003677">
    <property type="term" value="F:DNA binding"/>
    <property type="evidence" value="ECO:0007669"/>
    <property type="project" value="InterPro"/>
</dbReference>
<dbReference type="Proteomes" id="UP000580861">
    <property type="component" value="Unassembled WGS sequence"/>
</dbReference>